<dbReference type="InterPro" id="IPR023401">
    <property type="entry name" value="ODC_N"/>
</dbReference>
<dbReference type="InterPro" id="IPR003462">
    <property type="entry name" value="ODC_Mu_crystall"/>
</dbReference>
<comment type="similarity">
    <text evidence="1">Belongs to the ornithine cyclodeaminase/mu-crystallin family.</text>
</comment>
<keyword evidence="3" id="KW-1185">Reference proteome</keyword>
<dbReference type="AlphaFoldDB" id="A0ABD1ZQT3"/>
<dbReference type="PANTHER" id="PTHR13812:SF19">
    <property type="entry name" value="KETIMINE REDUCTASE MU-CRYSTALLIN"/>
    <property type="match status" value="1"/>
</dbReference>
<gene>
    <name evidence="2" type="ORF">R1flu_021948</name>
</gene>
<reference evidence="2 3" key="1">
    <citation type="submission" date="2024-09" db="EMBL/GenBank/DDBJ databases">
        <title>Chromosome-scale assembly of Riccia fluitans.</title>
        <authorList>
            <person name="Paukszto L."/>
            <person name="Sawicki J."/>
            <person name="Karawczyk K."/>
            <person name="Piernik-Szablinska J."/>
            <person name="Szczecinska M."/>
            <person name="Mazdziarz M."/>
        </authorList>
    </citation>
    <scope>NUCLEOTIDE SEQUENCE [LARGE SCALE GENOMIC DNA]</scope>
    <source>
        <strain evidence="2">Rf_01</strain>
        <tissue evidence="2">Aerial parts of the thallus</tissue>
    </source>
</reference>
<dbReference type="NCBIfam" id="NF004793">
    <property type="entry name" value="PRK06141.1"/>
    <property type="match status" value="1"/>
</dbReference>
<protein>
    <recommendedName>
        <fullName evidence="4">Ornithine cyclodeaminase</fullName>
    </recommendedName>
</protein>
<dbReference type="InterPro" id="IPR036291">
    <property type="entry name" value="NAD(P)-bd_dom_sf"/>
</dbReference>
<evidence type="ECO:0000313" key="2">
    <source>
        <dbReference type="EMBL" id="KAL2653820.1"/>
    </source>
</evidence>
<accession>A0ABD1ZQT3</accession>
<name>A0ABD1ZQT3_9MARC</name>
<dbReference type="Gene3D" id="3.30.1780.10">
    <property type="entry name" value="ornithine cyclodeaminase, domain 1"/>
    <property type="match status" value="1"/>
</dbReference>
<dbReference type="GO" id="GO:0019752">
    <property type="term" value="P:carboxylic acid metabolic process"/>
    <property type="evidence" value="ECO:0007669"/>
    <property type="project" value="UniProtKB-ARBA"/>
</dbReference>
<dbReference type="Proteomes" id="UP001605036">
    <property type="component" value="Unassembled WGS sequence"/>
</dbReference>
<sequence length="341" mass="36803">MEGGLVIEKETIRTILTYSALVDRLKEAFDPTLNYTVPERHHHTMESTGGTLLLMPAWSSHEINDGKAEETEKRRAFMGVKIVSIFPNNPDRGLASVLGVYILSCGMTGRPLALINGTELTLWRTACVSALAARYLVRPDARVLAMVGAGALASHLIQAHIAASPSIETIVIWNRTHERAHLLADNLRRLPIIFGSRAVFASECLEHSVRRADIVICATMSAEPLVLGQWLKPGVHLSLVGAFKPSMRECDDETVKVSNVYVDVPAAVAESGDLHGPISRGVVSRSDVIGELADLVGLKVPGRQNVLDITLFKSVGSALQDLAAAQLLYELTSASNCLLGS</sequence>
<evidence type="ECO:0000313" key="3">
    <source>
        <dbReference type="Proteomes" id="UP001605036"/>
    </source>
</evidence>
<dbReference type="PIRSF" id="PIRSF001439">
    <property type="entry name" value="CryM"/>
    <property type="match status" value="1"/>
</dbReference>
<comment type="caution">
    <text evidence="2">The sequence shown here is derived from an EMBL/GenBank/DDBJ whole genome shotgun (WGS) entry which is preliminary data.</text>
</comment>
<proteinExistence type="inferred from homology"/>
<evidence type="ECO:0008006" key="4">
    <source>
        <dbReference type="Google" id="ProtNLM"/>
    </source>
</evidence>
<evidence type="ECO:0000256" key="1">
    <source>
        <dbReference type="ARBA" id="ARBA00008903"/>
    </source>
</evidence>
<dbReference type="SUPFAM" id="SSF51735">
    <property type="entry name" value="NAD(P)-binding Rossmann-fold domains"/>
    <property type="match status" value="1"/>
</dbReference>
<dbReference type="Pfam" id="PF02423">
    <property type="entry name" value="OCD_Mu_crystall"/>
    <property type="match status" value="1"/>
</dbReference>
<dbReference type="GO" id="GO:0016491">
    <property type="term" value="F:oxidoreductase activity"/>
    <property type="evidence" value="ECO:0007669"/>
    <property type="project" value="UniProtKB-ARBA"/>
</dbReference>
<dbReference type="EMBL" id="JBHFFA010000001">
    <property type="protein sequence ID" value="KAL2653820.1"/>
    <property type="molecule type" value="Genomic_DNA"/>
</dbReference>
<dbReference type="FunFam" id="3.40.50.720:FF:000311">
    <property type="entry name" value="Ornithine cyclodeaminase"/>
    <property type="match status" value="1"/>
</dbReference>
<dbReference type="Gene3D" id="3.40.50.720">
    <property type="entry name" value="NAD(P)-binding Rossmann-like Domain"/>
    <property type="match status" value="1"/>
</dbReference>
<organism evidence="2 3">
    <name type="scientific">Riccia fluitans</name>
    <dbReference type="NCBI Taxonomy" id="41844"/>
    <lineage>
        <taxon>Eukaryota</taxon>
        <taxon>Viridiplantae</taxon>
        <taxon>Streptophyta</taxon>
        <taxon>Embryophyta</taxon>
        <taxon>Marchantiophyta</taxon>
        <taxon>Marchantiopsida</taxon>
        <taxon>Marchantiidae</taxon>
        <taxon>Marchantiales</taxon>
        <taxon>Ricciaceae</taxon>
        <taxon>Riccia</taxon>
    </lineage>
</organism>
<dbReference type="PANTHER" id="PTHR13812">
    <property type="entry name" value="KETIMINE REDUCTASE MU-CRYSTALLIN"/>
    <property type="match status" value="1"/>
</dbReference>